<dbReference type="InterPro" id="IPR046867">
    <property type="entry name" value="AldOxase/xan_DH_MoCoBD2"/>
</dbReference>
<feature type="domain" description="Aldehyde oxidase/xanthine dehydrogenase a/b hammerhead" evidence="2">
    <location>
        <begin position="223"/>
        <end position="310"/>
    </location>
</feature>
<sequence length="765" mass="81687">MNVRDKDLQAAPAPASSSRRSFLRQSAAGGSLLALGLFHNGAIAALAQGQAGSKAAAATEFSPNVFIRIAQDGIVTLVSKQPEIGQGIKTSLPMVIAEELEVDWKDVRVVQGDLNPAYGSQGAGGSTSTPTNYENFHRLGATARTMLVQAAAQTWGVPAGECRAERGAVLHEASKRRLGYGELVKAAAVLPVPDAKGVQLKDPATYRLLGTRVGGVDNDKVVAGKPLFGIDVQLPGMLHAVYVKCPVLGGRPVSANLAAIKAMPGVKDAFIVEGTDNLNGLRPGVAIVANSTWNAIRARKKLVVQWDEGEGANHSWAGFLAQAQAASKQPGAVTMRRDGDVETALAGAARTVEAAYTYPFISHASMEPQNCTAVVDPKDGSVELWAPTQNPGAGQALVASTFNIPKEKIELHITRSGGGFGRRLSSDFIVDAVAIAQKVKAPVKLTWTREDDLQHDHFRAGGFHFLRGGVDAQGKLVAWHNHFVTFANRVEQKESDGTTGSVLRPGSGASLSGDEFPGRWTANCLLEQTPLECRIPMGPWRAPGSNVFAWVFHSFIDELAHAAGRDPIEFRLEILGDKDMVAGTGERGVPYNVARMRNVLKAVAEKSDWGKRKFARGQGAGVAFHFSHRGYVAEVAEVTVSKEGQLRVDRVVVVTDIGAQIVNLSGAENQVQGSVIDGLSTLMYPSLNVEKGRIVQSNFHDYPLLRMPDTPTRIEAHFLKTDYPVTGLGEPVFPPLAPAVCNAIFAATGKRVRELPLSKADLSWS</sequence>
<dbReference type="InterPro" id="IPR006311">
    <property type="entry name" value="TAT_signal"/>
</dbReference>
<dbReference type="InterPro" id="IPR037165">
    <property type="entry name" value="AldOxase/xan_DH_Mopterin-bd_sf"/>
</dbReference>
<accession>A0ABT2A0S8</accession>
<dbReference type="InterPro" id="IPR000674">
    <property type="entry name" value="Ald_Oxase/Xan_DH_a/b"/>
</dbReference>
<dbReference type="Gene3D" id="3.90.1170.50">
    <property type="entry name" value="Aldehyde oxidase/xanthine dehydrogenase, a/b hammerhead"/>
    <property type="match status" value="1"/>
</dbReference>
<evidence type="ECO:0000313" key="3">
    <source>
        <dbReference type="EMBL" id="MCS0587793.1"/>
    </source>
</evidence>
<gene>
    <name evidence="3" type="ORF">NX782_01075</name>
</gene>
<protein>
    <submittedName>
        <fullName evidence="3">Molybdopterin-dependent oxidoreductase</fullName>
    </submittedName>
</protein>
<dbReference type="Pfam" id="PF20256">
    <property type="entry name" value="MoCoBD_2"/>
    <property type="match status" value="2"/>
</dbReference>
<dbReference type="PANTHER" id="PTHR47495:SF3">
    <property type="entry name" value="BLR6219 PROTEIN"/>
    <property type="match status" value="1"/>
</dbReference>
<dbReference type="InterPro" id="IPR008274">
    <property type="entry name" value="AldOxase/xan_DH_MoCoBD1"/>
</dbReference>
<feature type="region of interest" description="Disordered" evidence="1">
    <location>
        <begin position="1"/>
        <end position="20"/>
    </location>
</feature>
<dbReference type="InterPro" id="IPR019546">
    <property type="entry name" value="TAT_signal_bac_arc"/>
</dbReference>
<proteinExistence type="predicted"/>
<dbReference type="InterPro" id="IPR036856">
    <property type="entry name" value="Ald_Oxase/Xan_DH_a/b_sf"/>
</dbReference>
<name>A0ABT2A0S8_9BURK</name>
<dbReference type="RefSeq" id="WP_258843626.1">
    <property type="nucleotide sequence ID" value="NZ_JANUGX010000001.1"/>
</dbReference>
<evidence type="ECO:0000259" key="2">
    <source>
        <dbReference type="SMART" id="SM01008"/>
    </source>
</evidence>
<dbReference type="NCBIfam" id="TIGR01409">
    <property type="entry name" value="TAT_signal_seq"/>
    <property type="match status" value="1"/>
</dbReference>
<feature type="compositionally biased region" description="Low complexity" evidence="1">
    <location>
        <begin position="10"/>
        <end position="20"/>
    </location>
</feature>
<dbReference type="InterPro" id="IPR012368">
    <property type="entry name" value="OxRdtase_Mopterin-bd_su_IorB"/>
</dbReference>
<dbReference type="EMBL" id="JANUGX010000001">
    <property type="protein sequence ID" value="MCS0587793.1"/>
    <property type="molecule type" value="Genomic_DNA"/>
</dbReference>
<keyword evidence="4" id="KW-1185">Reference proteome</keyword>
<dbReference type="Pfam" id="PF02738">
    <property type="entry name" value="MoCoBD_1"/>
    <property type="match status" value="1"/>
</dbReference>
<comment type="caution">
    <text evidence="3">The sequence shown here is derived from an EMBL/GenBank/DDBJ whole genome shotgun (WGS) entry which is preliminary data.</text>
</comment>
<dbReference type="PROSITE" id="PS51318">
    <property type="entry name" value="TAT"/>
    <property type="match status" value="1"/>
</dbReference>
<dbReference type="SUPFAM" id="SSF54665">
    <property type="entry name" value="CO dehydrogenase molybdoprotein N-domain-like"/>
    <property type="match status" value="1"/>
</dbReference>
<dbReference type="Proteomes" id="UP001205560">
    <property type="component" value="Unassembled WGS sequence"/>
</dbReference>
<reference evidence="3 4" key="1">
    <citation type="submission" date="2022-08" db="EMBL/GenBank/DDBJ databases">
        <title>Reclassification of Massilia species as members of the genera Telluria, Duganella, Pseudoduganella, Mokoshia gen. nov. and Zemynaea gen. nov. using orthogonal and non-orthogonal genome-based approaches.</title>
        <authorList>
            <person name="Bowman J.P."/>
        </authorList>
    </citation>
    <scope>NUCLEOTIDE SEQUENCE [LARGE SCALE GENOMIC DNA]</scope>
    <source>
        <strain evidence="3 4">LMG 28164</strain>
    </source>
</reference>
<evidence type="ECO:0000313" key="4">
    <source>
        <dbReference type="Proteomes" id="UP001205560"/>
    </source>
</evidence>
<dbReference type="PANTHER" id="PTHR47495">
    <property type="entry name" value="ALDEHYDE DEHYDROGENASE"/>
    <property type="match status" value="1"/>
</dbReference>
<dbReference type="SMART" id="SM01008">
    <property type="entry name" value="Ald_Xan_dh_C"/>
    <property type="match status" value="1"/>
</dbReference>
<dbReference type="InterPro" id="IPR052516">
    <property type="entry name" value="N-heterocyclic_Hydroxylase"/>
</dbReference>
<dbReference type="SUPFAM" id="SSF56003">
    <property type="entry name" value="Molybdenum cofactor-binding domain"/>
    <property type="match status" value="2"/>
</dbReference>
<organism evidence="3 4">
    <name type="scientific">Massilia norwichensis</name>
    <dbReference type="NCBI Taxonomy" id="1442366"/>
    <lineage>
        <taxon>Bacteria</taxon>
        <taxon>Pseudomonadati</taxon>
        <taxon>Pseudomonadota</taxon>
        <taxon>Betaproteobacteria</taxon>
        <taxon>Burkholderiales</taxon>
        <taxon>Oxalobacteraceae</taxon>
        <taxon>Telluria group</taxon>
        <taxon>Massilia</taxon>
    </lineage>
</organism>
<dbReference type="PIRSF" id="PIRSF036389">
    <property type="entry name" value="IOR_B"/>
    <property type="match status" value="1"/>
</dbReference>
<evidence type="ECO:0000256" key="1">
    <source>
        <dbReference type="SAM" id="MobiDB-lite"/>
    </source>
</evidence>
<dbReference type="Gene3D" id="3.30.365.10">
    <property type="entry name" value="Aldehyde oxidase/xanthine dehydrogenase, molybdopterin binding domain"/>
    <property type="match status" value="4"/>
</dbReference>